<evidence type="ECO:0008006" key="3">
    <source>
        <dbReference type="Google" id="ProtNLM"/>
    </source>
</evidence>
<sequence length="307" mass="35996">MIEEYIANSQFQDALDLLTDLDDETVRYQRLVCLYGLGQYQQAKNEGMLAKIKASNTYYDVVSIYLATLKELEEFEEAIDIVVEELSMPYIPYEYESVFNAAYDELLLAKKEANEGIERHNNAFSLDDMENILQRDIANEDLLYMAIEQMEGMNIRRLLPAIRIFLKDDSKPSFAKSLLIELMIDQEIDEEMVLVKNGVEYEINPSYAPMVLNQEVGEAILSLLSEVIEDENPSLYNLCFQFLNFYLYLIYPKYIDEFEYRAIAGAIHYYLASMQYIDVELEDMELFYNCDKEEILEKLEEIKQIEY</sequence>
<accession>A0A1Y4QC99</accession>
<proteinExistence type="predicted"/>
<dbReference type="AlphaFoldDB" id="A0A1Y4QC99"/>
<dbReference type="RefSeq" id="WP_087256147.1">
    <property type="nucleotide sequence ID" value="NZ_CAJKXS010000045.1"/>
</dbReference>
<protein>
    <recommendedName>
        <fullName evidence="3">Tetratricopeptide repeat protein</fullName>
    </recommendedName>
</protein>
<gene>
    <name evidence="1" type="ORF">B5E91_06330</name>
</gene>
<evidence type="ECO:0000313" key="1">
    <source>
        <dbReference type="EMBL" id="OUQ05266.1"/>
    </source>
</evidence>
<evidence type="ECO:0000313" key="2">
    <source>
        <dbReference type="Proteomes" id="UP000196258"/>
    </source>
</evidence>
<reference evidence="2" key="1">
    <citation type="submission" date="2017-04" db="EMBL/GenBank/DDBJ databases">
        <title>Function of individual gut microbiota members based on whole genome sequencing of pure cultures obtained from chicken caecum.</title>
        <authorList>
            <person name="Medvecky M."/>
            <person name="Cejkova D."/>
            <person name="Polansky O."/>
            <person name="Karasova D."/>
            <person name="Kubasova T."/>
            <person name="Cizek A."/>
            <person name="Rychlik I."/>
        </authorList>
    </citation>
    <scope>NUCLEOTIDE SEQUENCE [LARGE SCALE GENOMIC DNA]</scope>
    <source>
        <strain evidence="2">An149</strain>
    </source>
</reference>
<dbReference type="Gene3D" id="1.25.40.10">
    <property type="entry name" value="Tetratricopeptide repeat domain"/>
    <property type="match status" value="1"/>
</dbReference>
<name>A0A1Y4QC99_9FIRM</name>
<dbReference type="EMBL" id="NFLB01000006">
    <property type="protein sequence ID" value="OUQ05266.1"/>
    <property type="molecule type" value="Genomic_DNA"/>
</dbReference>
<dbReference type="SUPFAM" id="SSF116965">
    <property type="entry name" value="Hypothetical protein MPN330"/>
    <property type="match status" value="1"/>
</dbReference>
<comment type="caution">
    <text evidence="1">The sequence shown here is derived from an EMBL/GenBank/DDBJ whole genome shotgun (WGS) entry which is preliminary data.</text>
</comment>
<organism evidence="1 2">
    <name type="scientific">Thomasclavelia spiroformis</name>
    <dbReference type="NCBI Taxonomy" id="29348"/>
    <lineage>
        <taxon>Bacteria</taxon>
        <taxon>Bacillati</taxon>
        <taxon>Bacillota</taxon>
        <taxon>Erysipelotrichia</taxon>
        <taxon>Erysipelotrichales</taxon>
        <taxon>Coprobacillaceae</taxon>
        <taxon>Thomasclavelia</taxon>
    </lineage>
</organism>
<dbReference type="Proteomes" id="UP000196258">
    <property type="component" value="Unassembled WGS sequence"/>
</dbReference>
<dbReference type="InterPro" id="IPR011990">
    <property type="entry name" value="TPR-like_helical_dom_sf"/>
</dbReference>